<dbReference type="AlphaFoldDB" id="A4RY72"/>
<evidence type="ECO:0000313" key="8">
    <source>
        <dbReference type="Proteomes" id="UP000001568"/>
    </source>
</evidence>
<feature type="transmembrane region" description="Helical" evidence="6">
    <location>
        <begin position="275"/>
        <end position="293"/>
    </location>
</feature>
<evidence type="ECO:0000256" key="1">
    <source>
        <dbReference type="ARBA" id="ARBA00004141"/>
    </source>
</evidence>
<keyword evidence="5 6" id="KW-0472">Membrane</keyword>
<evidence type="ECO:0000256" key="3">
    <source>
        <dbReference type="ARBA" id="ARBA00022692"/>
    </source>
</evidence>
<dbReference type="GO" id="GO:0016020">
    <property type="term" value="C:membrane"/>
    <property type="evidence" value="ECO:0007669"/>
    <property type="project" value="UniProtKB-SubCell"/>
</dbReference>
<feature type="transmembrane region" description="Helical" evidence="6">
    <location>
        <begin position="82"/>
        <end position="102"/>
    </location>
</feature>
<dbReference type="InterPro" id="IPR002528">
    <property type="entry name" value="MATE_fam"/>
</dbReference>
<dbReference type="PANTHER" id="PTHR42893">
    <property type="entry name" value="PROTEIN DETOXIFICATION 44, CHLOROPLASTIC-RELATED"/>
    <property type="match status" value="1"/>
</dbReference>
<dbReference type="InterPro" id="IPR044644">
    <property type="entry name" value="DinF-like"/>
</dbReference>
<proteinExistence type="inferred from homology"/>
<sequence length="461" mass="48070">MGFCAPLLASNLISPLLTMTDTAFVGRCAGEASAVALAALGVSTPLTDYSVSLFAFITAGLTSIVSRGVASGEDEDELNGKVYGALFIAGASSLAVGALLLARTDALLDLLSVTGEVKTIAAGYTRIRGLAMPAAFLTASAYATLVARKDTVGPLLCVALAAVVNFVGDYLMVAVFKTGAAGAAWATTASLYTGLIAITVLLHRRGLLKFPPRQNFGDGSRSFLRAMIPTKAQMAPTMAFFGPITFLVAALLAIYTTQILQANSLGVTVSAAHRIAATLFSFTVLCGDPLVQAGQAFMPEHIITPSKANARKMAMILFQFGLFTAATCSSGFAACCYLCAGVFTTDAAVIAQLHSVVLPMSAAVSANIISKSLYGVMVAARALNFLAGLTAIGLLGFGAAMSYLNTHVFGLAKYSYIWWITFAYYGLASFILFCRINGIAFKSILRDDRVDAASKERSSAS</sequence>
<feature type="transmembrane region" description="Helical" evidence="6">
    <location>
        <begin position="416"/>
        <end position="436"/>
    </location>
</feature>
<dbReference type="RefSeq" id="XP_001418119.1">
    <property type="nucleotide sequence ID" value="XM_001418082.1"/>
</dbReference>
<feature type="transmembrane region" description="Helical" evidence="6">
    <location>
        <begin position="349"/>
        <end position="370"/>
    </location>
</feature>
<dbReference type="Proteomes" id="UP000001568">
    <property type="component" value="Chromosome 5"/>
</dbReference>
<dbReference type="PANTHER" id="PTHR42893:SF9">
    <property type="entry name" value="PROTEIN DETOXIFICATION 46, CHLOROPLASTIC"/>
    <property type="match status" value="1"/>
</dbReference>
<feature type="transmembrane region" description="Helical" evidence="6">
    <location>
        <begin position="314"/>
        <end position="343"/>
    </location>
</feature>
<feature type="transmembrane region" description="Helical" evidence="6">
    <location>
        <begin position="154"/>
        <end position="176"/>
    </location>
</feature>
<dbReference type="GO" id="GO:0015297">
    <property type="term" value="F:antiporter activity"/>
    <property type="evidence" value="ECO:0007669"/>
    <property type="project" value="InterPro"/>
</dbReference>
<dbReference type="eggNOG" id="KOG1347">
    <property type="taxonomic scope" value="Eukaryota"/>
</dbReference>
<dbReference type="Gramene" id="ABO96412">
    <property type="protein sequence ID" value="ABO96412"/>
    <property type="gene ID" value="OSTLU_31926"/>
</dbReference>
<evidence type="ECO:0000313" key="7">
    <source>
        <dbReference type="EMBL" id="ABO96412.1"/>
    </source>
</evidence>
<name>A4RY72_OSTLU</name>
<keyword evidence="3 6" id="KW-0812">Transmembrane</keyword>
<feature type="transmembrane region" description="Helical" evidence="6">
    <location>
        <begin position="49"/>
        <end position="70"/>
    </location>
</feature>
<dbReference type="GO" id="GO:0042910">
    <property type="term" value="F:xenobiotic transmembrane transporter activity"/>
    <property type="evidence" value="ECO:0007669"/>
    <property type="project" value="InterPro"/>
</dbReference>
<evidence type="ECO:0000256" key="2">
    <source>
        <dbReference type="ARBA" id="ARBA00010199"/>
    </source>
</evidence>
<reference evidence="7 8" key="1">
    <citation type="journal article" date="2007" name="Proc. Natl. Acad. Sci. U.S.A.">
        <title>The tiny eukaryote Ostreococcus provides genomic insights into the paradox of plankton speciation.</title>
        <authorList>
            <person name="Palenik B."/>
            <person name="Grimwood J."/>
            <person name="Aerts A."/>
            <person name="Rouze P."/>
            <person name="Salamov A."/>
            <person name="Putnam N."/>
            <person name="Dupont C."/>
            <person name="Jorgensen R."/>
            <person name="Derelle E."/>
            <person name="Rombauts S."/>
            <person name="Zhou K."/>
            <person name="Otillar R."/>
            <person name="Merchant S.S."/>
            <person name="Podell S."/>
            <person name="Gaasterland T."/>
            <person name="Napoli C."/>
            <person name="Gendler K."/>
            <person name="Manuell A."/>
            <person name="Tai V."/>
            <person name="Vallon O."/>
            <person name="Piganeau G."/>
            <person name="Jancek S."/>
            <person name="Heijde M."/>
            <person name="Jabbari K."/>
            <person name="Bowler C."/>
            <person name="Lohr M."/>
            <person name="Robbens S."/>
            <person name="Werner G."/>
            <person name="Dubchak I."/>
            <person name="Pazour G.J."/>
            <person name="Ren Q."/>
            <person name="Paulsen I."/>
            <person name="Delwiche C."/>
            <person name="Schmutz J."/>
            <person name="Rokhsar D."/>
            <person name="Van de Peer Y."/>
            <person name="Moreau H."/>
            <person name="Grigoriev I.V."/>
        </authorList>
    </citation>
    <scope>NUCLEOTIDE SEQUENCE [LARGE SCALE GENOMIC DNA]</scope>
    <source>
        <strain evidence="7 8">CCE9901</strain>
    </source>
</reference>
<comment type="similarity">
    <text evidence="2 6">Belongs to the multi antimicrobial extrusion (MATE) (TC 2.A.66.1) family.</text>
</comment>
<evidence type="ECO:0000256" key="6">
    <source>
        <dbReference type="RuleBase" id="RU004914"/>
    </source>
</evidence>
<feature type="transmembrane region" description="Helical" evidence="6">
    <location>
        <begin position="182"/>
        <end position="203"/>
    </location>
</feature>
<gene>
    <name evidence="7" type="ORF">OSTLU_31926</name>
</gene>
<dbReference type="OMA" id="VMIQMYG"/>
<comment type="subcellular location">
    <subcellularLocation>
        <location evidence="1">Membrane</location>
        <topology evidence="1">Multi-pass membrane protein</topology>
    </subcellularLocation>
</comment>
<dbReference type="KEGG" id="olu:OSTLU_31926"/>
<feature type="transmembrane region" description="Helical" evidence="6">
    <location>
        <begin position="382"/>
        <end position="404"/>
    </location>
</feature>
<keyword evidence="8" id="KW-1185">Reference proteome</keyword>
<feature type="transmembrane region" description="Helical" evidence="6">
    <location>
        <begin position="234"/>
        <end position="255"/>
    </location>
</feature>
<evidence type="ECO:0000256" key="4">
    <source>
        <dbReference type="ARBA" id="ARBA00022989"/>
    </source>
</evidence>
<feature type="transmembrane region" description="Helical" evidence="6">
    <location>
        <begin position="127"/>
        <end position="147"/>
    </location>
</feature>
<protein>
    <recommendedName>
        <fullName evidence="6">Protein DETOXIFICATION</fullName>
    </recommendedName>
    <alternativeName>
        <fullName evidence="6">Multidrug and toxic compound extrusion protein</fullName>
    </alternativeName>
</protein>
<keyword evidence="4 6" id="KW-1133">Transmembrane helix</keyword>
<dbReference type="GeneID" id="5001930"/>
<dbReference type="OrthoDB" id="423427at2759"/>
<accession>A4RY72</accession>
<organism evidence="7 8">
    <name type="scientific">Ostreococcus lucimarinus (strain CCE9901)</name>
    <dbReference type="NCBI Taxonomy" id="436017"/>
    <lineage>
        <taxon>Eukaryota</taxon>
        <taxon>Viridiplantae</taxon>
        <taxon>Chlorophyta</taxon>
        <taxon>Mamiellophyceae</taxon>
        <taxon>Mamiellales</taxon>
        <taxon>Bathycoccaceae</taxon>
        <taxon>Ostreococcus</taxon>
    </lineage>
</organism>
<dbReference type="Pfam" id="PF01554">
    <property type="entry name" value="MatE"/>
    <property type="match status" value="1"/>
</dbReference>
<dbReference type="HOGENOM" id="CLU_496416_0_0_1"/>
<dbReference type="EMBL" id="CP000585">
    <property type="protein sequence ID" value="ABO96412.1"/>
    <property type="molecule type" value="Genomic_DNA"/>
</dbReference>
<evidence type="ECO:0000256" key="5">
    <source>
        <dbReference type="ARBA" id="ARBA00023136"/>
    </source>
</evidence>